<dbReference type="Pfam" id="PF07707">
    <property type="entry name" value="BACK"/>
    <property type="match status" value="1"/>
</dbReference>
<dbReference type="Gene3D" id="3.30.710.10">
    <property type="entry name" value="Potassium Channel Kv1.1, Chain A"/>
    <property type="match status" value="1"/>
</dbReference>
<feature type="domain" description="BTB" evidence="4">
    <location>
        <begin position="36"/>
        <end position="107"/>
    </location>
</feature>
<keyword evidence="3" id="KW-0677">Repeat</keyword>
<dbReference type="AlphaFoldDB" id="A0A250WPW4"/>
<accession>A0A250WPW4</accession>
<dbReference type="Gene3D" id="2.120.10.80">
    <property type="entry name" value="Kelch-type beta propeller"/>
    <property type="match status" value="2"/>
</dbReference>
<dbReference type="CDD" id="cd18186">
    <property type="entry name" value="BTB_POZ_ZBTB_KLHL-like"/>
    <property type="match status" value="1"/>
</dbReference>
<dbReference type="SMART" id="SM00875">
    <property type="entry name" value="BACK"/>
    <property type="match status" value="1"/>
</dbReference>
<dbReference type="EMBL" id="BEGY01000001">
    <property type="protein sequence ID" value="GAX72739.1"/>
    <property type="molecule type" value="Genomic_DNA"/>
</dbReference>
<keyword evidence="6" id="KW-1185">Reference proteome</keyword>
<comment type="pathway">
    <text evidence="1">Protein modification; protein ubiquitination.</text>
</comment>
<evidence type="ECO:0000259" key="4">
    <source>
        <dbReference type="PROSITE" id="PS50097"/>
    </source>
</evidence>
<organism evidence="5 6">
    <name type="scientific">Chlamydomonas eustigma</name>
    <dbReference type="NCBI Taxonomy" id="1157962"/>
    <lineage>
        <taxon>Eukaryota</taxon>
        <taxon>Viridiplantae</taxon>
        <taxon>Chlorophyta</taxon>
        <taxon>core chlorophytes</taxon>
        <taxon>Chlorophyceae</taxon>
        <taxon>CS clade</taxon>
        <taxon>Chlamydomonadales</taxon>
        <taxon>Chlamydomonadaceae</taxon>
        <taxon>Chlamydomonas</taxon>
    </lineage>
</organism>
<dbReference type="PROSITE" id="PS50097">
    <property type="entry name" value="BTB"/>
    <property type="match status" value="1"/>
</dbReference>
<dbReference type="SUPFAM" id="SSF54695">
    <property type="entry name" value="POZ domain"/>
    <property type="match status" value="1"/>
</dbReference>
<dbReference type="SUPFAM" id="SSF117281">
    <property type="entry name" value="Kelch motif"/>
    <property type="match status" value="2"/>
</dbReference>
<dbReference type="CDD" id="cd14733">
    <property type="entry name" value="BACK"/>
    <property type="match status" value="1"/>
</dbReference>
<dbReference type="Pfam" id="PF24681">
    <property type="entry name" value="Kelch_KLHDC2_KLHL20_DRC7"/>
    <property type="match status" value="1"/>
</dbReference>
<dbReference type="InterPro" id="IPR000210">
    <property type="entry name" value="BTB/POZ_dom"/>
</dbReference>
<dbReference type="OrthoDB" id="45365at2759"/>
<reference evidence="5 6" key="1">
    <citation type="submission" date="2017-08" db="EMBL/GenBank/DDBJ databases">
        <title>Acidophilic green algal genome provides insights into adaptation to an acidic environment.</title>
        <authorList>
            <person name="Hirooka S."/>
            <person name="Hirose Y."/>
            <person name="Kanesaki Y."/>
            <person name="Higuchi S."/>
            <person name="Fujiwara T."/>
            <person name="Onuma R."/>
            <person name="Era A."/>
            <person name="Ohbayashi R."/>
            <person name="Uzuka A."/>
            <person name="Nozaki H."/>
            <person name="Yoshikawa H."/>
            <person name="Miyagishima S.Y."/>
        </authorList>
    </citation>
    <scope>NUCLEOTIDE SEQUENCE [LARGE SCALE GENOMIC DNA]</scope>
    <source>
        <strain evidence="5 6">NIES-2499</strain>
    </source>
</reference>
<dbReference type="InterPro" id="IPR011333">
    <property type="entry name" value="SKP1/BTB/POZ_sf"/>
</dbReference>
<sequence length="721" mass="78645">MRLSTSAVEKDVKEVHLHDVNSSSMLGQLWRSAQLCDVVVIGQEGQEFPCHRIVLAASSGYFRALFTGAGAQMAEGCSSQFKLDHISAFDLSIALTAIYEQSIQMSFSRLDCLLDVASYLEIPSLIDACCEFMRGCVGRDTCVPLLNLACRYSFHSLRKDLVEYACANFCGLKPKSHDVPRGHVEVIKLRTQQDAWNSEMDLMEGETSPKITLKEDCSQSTLPMQLPKNDTYCSSVIEDEQQEVAPLCFVSKEVLMELLSSNELAVDCESDVLQAIVDWVAFDAPERNGHLGDLLSAVRPDELPKDLDIVCHTEIHKQLINPLKSWLSISSFTPIPVPPPLPPNLHKSTHQLKSQDSSYALSFEQLMSSSPADHYFMHAMQAATVHPVASTSTSTQPQATSAANYCIPPPGGTCRGARRHKCSYLIAVGGHDDGWRSLRTSELYDPVVDKWQPGPSLFTAVSFAACAVVGRSVMLVGGTPLRSHVARLAEDFWEPCLNLTLPRAHAGVVSATGGSLFVLGGRSQVQQVQQVLKSVEMYKPGGTEWVAMPDMSIPRCALASASISGRIYAIGGQTGKATQRSVEMFDLGSERWLPLEAQMSADRKYTAASVHEGRLYVFGGVNEQRTRLSSVEVMDPREGRWQQLPPMSSPRSSCGAAALQDRLYVVGGDIILTEGIHVCEHSGQADLGVYSLVECLEPSMGIFRQCEGMGSGRSGLGLCAM</sequence>
<evidence type="ECO:0000313" key="5">
    <source>
        <dbReference type="EMBL" id="GAX72739.1"/>
    </source>
</evidence>
<dbReference type="SMART" id="SM00612">
    <property type="entry name" value="Kelch"/>
    <property type="match status" value="4"/>
</dbReference>
<dbReference type="PANTHER" id="PTHR24412:SF489">
    <property type="entry name" value="RING FINGER DOMAIN AND KELCH REPEAT-CONTAINING PROTEIN DDB_G0271372"/>
    <property type="match status" value="1"/>
</dbReference>
<dbReference type="InterPro" id="IPR015915">
    <property type="entry name" value="Kelch-typ_b-propeller"/>
</dbReference>
<dbReference type="Gene3D" id="1.25.40.420">
    <property type="match status" value="1"/>
</dbReference>
<protein>
    <recommendedName>
        <fullName evidence="4">BTB domain-containing protein</fullName>
    </recommendedName>
</protein>
<dbReference type="PRINTS" id="PR00501">
    <property type="entry name" value="KELCHREPEAT"/>
</dbReference>
<gene>
    <name evidence="5" type="ORF">CEUSTIGMA_g195.t1</name>
</gene>
<proteinExistence type="predicted"/>
<comment type="caution">
    <text evidence="5">The sequence shown here is derived from an EMBL/GenBank/DDBJ whole genome shotgun (WGS) entry which is preliminary data.</text>
</comment>
<evidence type="ECO:0000313" key="6">
    <source>
        <dbReference type="Proteomes" id="UP000232323"/>
    </source>
</evidence>
<evidence type="ECO:0000256" key="3">
    <source>
        <dbReference type="ARBA" id="ARBA00022737"/>
    </source>
</evidence>
<dbReference type="SMART" id="SM00225">
    <property type="entry name" value="BTB"/>
    <property type="match status" value="1"/>
</dbReference>
<name>A0A250WPW4_9CHLO</name>
<dbReference type="PANTHER" id="PTHR24412">
    <property type="entry name" value="KELCH PROTEIN"/>
    <property type="match status" value="1"/>
</dbReference>
<keyword evidence="2" id="KW-0880">Kelch repeat</keyword>
<dbReference type="Pfam" id="PF01344">
    <property type="entry name" value="Kelch_1"/>
    <property type="match status" value="1"/>
</dbReference>
<evidence type="ECO:0000256" key="1">
    <source>
        <dbReference type="ARBA" id="ARBA00004906"/>
    </source>
</evidence>
<dbReference type="STRING" id="1157962.A0A250WPW4"/>
<dbReference type="Proteomes" id="UP000232323">
    <property type="component" value="Unassembled WGS sequence"/>
</dbReference>
<dbReference type="Pfam" id="PF00651">
    <property type="entry name" value="BTB"/>
    <property type="match status" value="1"/>
</dbReference>
<dbReference type="InterPro" id="IPR006652">
    <property type="entry name" value="Kelch_1"/>
</dbReference>
<evidence type="ECO:0000256" key="2">
    <source>
        <dbReference type="ARBA" id="ARBA00022441"/>
    </source>
</evidence>
<dbReference type="InterPro" id="IPR011705">
    <property type="entry name" value="BACK"/>
</dbReference>